<dbReference type="AlphaFoldDB" id="M5U7H8"/>
<dbReference type="PATRIC" id="fig|1263870.3.peg.1232"/>
<evidence type="ECO:0000313" key="1">
    <source>
        <dbReference type="EMBL" id="EMI57432.1"/>
    </source>
</evidence>
<evidence type="ECO:0000313" key="2">
    <source>
        <dbReference type="Proteomes" id="UP000011885"/>
    </source>
</evidence>
<protein>
    <submittedName>
        <fullName evidence="1">Uncharacterized protein</fullName>
    </submittedName>
</protein>
<organism evidence="1 2">
    <name type="scientific">Rhodopirellula sallentina SM41</name>
    <dbReference type="NCBI Taxonomy" id="1263870"/>
    <lineage>
        <taxon>Bacteria</taxon>
        <taxon>Pseudomonadati</taxon>
        <taxon>Planctomycetota</taxon>
        <taxon>Planctomycetia</taxon>
        <taxon>Pirellulales</taxon>
        <taxon>Pirellulaceae</taxon>
        <taxon>Rhodopirellula</taxon>
    </lineage>
</organism>
<dbReference type="EMBL" id="ANOH01000094">
    <property type="protein sequence ID" value="EMI57432.1"/>
    <property type="molecule type" value="Genomic_DNA"/>
</dbReference>
<sequence>MRNSFRDHRSSIGRLRSAVPNGWEAPASIFQSRPLSYARVTSQQLGSVSNAHVPLRTHECS</sequence>
<keyword evidence="2" id="KW-1185">Reference proteome</keyword>
<accession>M5U7H8</accession>
<reference evidence="1 2" key="1">
    <citation type="journal article" date="2013" name="Mar. Genomics">
        <title>Expression of sulfatases in Rhodopirellula baltica and the diversity of sulfatases in the genus Rhodopirellula.</title>
        <authorList>
            <person name="Wegner C.E."/>
            <person name="Richter-Heitmann T."/>
            <person name="Klindworth A."/>
            <person name="Klockow C."/>
            <person name="Richter M."/>
            <person name="Achstetter T."/>
            <person name="Glockner F.O."/>
            <person name="Harder J."/>
        </authorList>
    </citation>
    <scope>NUCLEOTIDE SEQUENCE [LARGE SCALE GENOMIC DNA]</scope>
    <source>
        <strain evidence="1 2">SM41</strain>
    </source>
</reference>
<proteinExistence type="predicted"/>
<gene>
    <name evidence="1" type="ORF">RSSM_01139</name>
</gene>
<dbReference type="Proteomes" id="UP000011885">
    <property type="component" value="Unassembled WGS sequence"/>
</dbReference>
<name>M5U7H8_9BACT</name>
<comment type="caution">
    <text evidence="1">The sequence shown here is derived from an EMBL/GenBank/DDBJ whole genome shotgun (WGS) entry which is preliminary data.</text>
</comment>